<sequence length="250" mass="29020">MALTPIKWSRWVRTLATTAKPGRWWTGFSPFLSCAAEDQHYIRVTGTPHGWDVLFYIFQFLKGGLLFTVIILIGTGWSFLKPFLQVREKKVLMIVIPLQVIANIASVVIGETGPFIQNWVTWNQVFLLIDLICCCAIMFPIVWSIRTLRETSKTDGKAARNLAKLTLFRQFYIVLVGYLYFTRIVVYALKTIAAYKFQWVSVAAEETVSLAFYIFMFYMFRPVERNQYFVLDDEEEEAAEAALREEEFEL</sequence>
<gene>
    <name evidence="8" type="ORF">KSP39_PZI014953</name>
</gene>
<dbReference type="PANTHER" id="PTHR21229:SF2">
    <property type="entry name" value="RE59932P"/>
    <property type="match status" value="1"/>
</dbReference>
<keyword evidence="5 6" id="KW-0472">Membrane</keyword>
<keyword evidence="4 6" id="KW-1133">Transmembrane helix</keyword>
<dbReference type="Pfam" id="PF06814">
    <property type="entry name" value="GOST_TM"/>
    <property type="match status" value="1"/>
</dbReference>
<feature type="transmembrane region" description="Helical" evidence="6">
    <location>
        <begin position="91"/>
        <end position="110"/>
    </location>
</feature>
<keyword evidence="9" id="KW-1185">Reference proteome</keyword>
<keyword evidence="3" id="KW-0732">Signal</keyword>
<accession>A0AAP0BD04</accession>
<dbReference type="PANTHER" id="PTHR21229">
    <property type="entry name" value="LUNG SEVEN TRANSMEMBRANE RECEPTOR"/>
    <property type="match status" value="1"/>
</dbReference>
<evidence type="ECO:0000256" key="2">
    <source>
        <dbReference type="ARBA" id="ARBA00022692"/>
    </source>
</evidence>
<feature type="domain" description="GOST seven transmembrane" evidence="7">
    <location>
        <begin position="38"/>
        <end position="227"/>
    </location>
</feature>
<dbReference type="InterPro" id="IPR009637">
    <property type="entry name" value="GPR107/GPR108-like"/>
</dbReference>
<protein>
    <recommendedName>
        <fullName evidence="7">GOST seven transmembrane domain-containing protein</fullName>
    </recommendedName>
</protein>
<proteinExistence type="predicted"/>
<feature type="transmembrane region" description="Helical" evidence="6">
    <location>
        <begin position="122"/>
        <end position="145"/>
    </location>
</feature>
<evidence type="ECO:0000313" key="8">
    <source>
        <dbReference type="EMBL" id="KAK8934857.1"/>
    </source>
</evidence>
<comment type="subcellular location">
    <subcellularLocation>
        <location evidence="1">Membrane</location>
        <topology evidence="1">Multi-pass membrane protein</topology>
    </subcellularLocation>
</comment>
<evidence type="ECO:0000256" key="4">
    <source>
        <dbReference type="ARBA" id="ARBA00022989"/>
    </source>
</evidence>
<dbReference type="GO" id="GO:0005794">
    <property type="term" value="C:Golgi apparatus"/>
    <property type="evidence" value="ECO:0007669"/>
    <property type="project" value="TreeGrafter"/>
</dbReference>
<dbReference type="Proteomes" id="UP001418222">
    <property type="component" value="Unassembled WGS sequence"/>
</dbReference>
<evidence type="ECO:0000313" key="9">
    <source>
        <dbReference type="Proteomes" id="UP001418222"/>
    </source>
</evidence>
<feature type="transmembrane region" description="Helical" evidence="6">
    <location>
        <begin position="199"/>
        <end position="220"/>
    </location>
</feature>
<evidence type="ECO:0000256" key="6">
    <source>
        <dbReference type="SAM" id="Phobius"/>
    </source>
</evidence>
<comment type="caution">
    <text evidence="8">The sequence shown here is derived from an EMBL/GenBank/DDBJ whole genome shotgun (WGS) entry which is preliminary data.</text>
</comment>
<reference evidence="8 9" key="1">
    <citation type="journal article" date="2022" name="Nat. Plants">
        <title>Genomes of leafy and leafless Platanthera orchids illuminate the evolution of mycoheterotrophy.</title>
        <authorList>
            <person name="Li M.H."/>
            <person name="Liu K.W."/>
            <person name="Li Z."/>
            <person name="Lu H.C."/>
            <person name="Ye Q.L."/>
            <person name="Zhang D."/>
            <person name="Wang J.Y."/>
            <person name="Li Y.F."/>
            <person name="Zhong Z.M."/>
            <person name="Liu X."/>
            <person name="Yu X."/>
            <person name="Liu D.K."/>
            <person name="Tu X.D."/>
            <person name="Liu B."/>
            <person name="Hao Y."/>
            <person name="Liao X.Y."/>
            <person name="Jiang Y.T."/>
            <person name="Sun W.H."/>
            <person name="Chen J."/>
            <person name="Chen Y.Q."/>
            <person name="Ai Y."/>
            <person name="Zhai J.W."/>
            <person name="Wu S.S."/>
            <person name="Zhou Z."/>
            <person name="Hsiao Y.Y."/>
            <person name="Wu W.L."/>
            <person name="Chen Y.Y."/>
            <person name="Lin Y.F."/>
            <person name="Hsu J.L."/>
            <person name="Li C.Y."/>
            <person name="Wang Z.W."/>
            <person name="Zhao X."/>
            <person name="Zhong W.Y."/>
            <person name="Ma X.K."/>
            <person name="Ma L."/>
            <person name="Huang J."/>
            <person name="Chen G.Z."/>
            <person name="Huang M.Z."/>
            <person name="Huang L."/>
            <person name="Peng D.H."/>
            <person name="Luo Y.B."/>
            <person name="Zou S.Q."/>
            <person name="Chen S.P."/>
            <person name="Lan S."/>
            <person name="Tsai W.C."/>
            <person name="Van de Peer Y."/>
            <person name="Liu Z.J."/>
        </authorList>
    </citation>
    <scope>NUCLEOTIDE SEQUENCE [LARGE SCALE GENOMIC DNA]</scope>
    <source>
        <strain evidence="8">Lor287</strain>
    </source>
</reference>
<evidence type="ECO:0000259" key="7">
    <source>
        <dbReference type="Pfam" id="PF06814"/>
    </source>
</evidence>
<feature type="transmembrane region" description="Helical" evidence="6">
    <location>
        <begin position="53"/>
        <end position="79"/>
    </location>
</feature>
<keyword evidence="2 6" id="KW-0812">Transmembrane</keyword>
<feature type="transmembrane region" description="Helical" evidence="6">
    <location>
        <begin position="166"/>
        <end position="187"/>
    </location>
</feature>
<evidence type="ECO:0000256" key="1">
    <source>
        <dbReference type="ARBA" id="ARBA00004141"/>
    </source>
</evidence>
<name>A0AAP0BD04_9ASPA</name>
<dbReference type="AlphaFoldDB" id="A0AAP0BD04"/>
<evidence type="ECO:0000256" key="3">
    <source>
        <dbReference type="ARBA" id="ARBA00022729"/>
    </source>
</evidence>
<dbReference type="GO" id="GO:0016020">
    <property type="term" value="C:membrane"/>
    <property type="evidence" value="ECO:0007669"/>
    <property type="project" value="UniProtKB-SubCell"/>
</dbReference>
<dbReference type="EMBL" id="JBBWWQ010000012">
    <property type="protein sequence ID" value="KAK8934857.1"/>
    <property type="molecule type" value="Genomic_DNA"/>
</dbReference>
<organism evidence="8 9">
    <name type="scientific">Platanthera zijinensis</name>
    <dbReference type="NCBI Taxonomy" id="2320716"/>
    <lineage>
        <taxon>Eukaryota</taxon>
        <taxon>Viridiplantae</taxon>
        <taxon>Streptophyta</taxon>
        <taxon>Embryophyta</taxon>
        <taxon>Tracheophyta</taxon>
        <taxon>Spermatophyta</taxon>
        <taxon>Magnoliopsida</taxon>
        <taxon>Liliopsida</taxon>
        <taxon>Asparagales</taxon>
        <taxon>Orchidaceae</taxon>
        <taxon>Orchidoideae</taxon>
        <taxon>Orchideae</taxon>
        <taxon>Orchidinae</taxon>
        <taxon>Platanthera</taxon>
    </lineage>
</organism>
<evidence type="ECO:0000256" key="5">
    <source>
        <dbReference type="ARBA" id="ARBA00023136"/>
    </source>
</evidence>
<dbReference type="InterPro" id="IPR053937">
    <property type="entry name" value="GOST_TM"/>
</dbReference>